<dbReference type="SUPFAM" id="SSF54862">
    <property type="entry name" value="4Fe-4S ferredoxins"/>
    <property type="match status" value="1"/>
</dbReference>
<dbReference type="RefSeq" id="WP_166604006.1">
    <property type="nucleotide sequence ID" value="NZ_JAUSUW010000015.1"/>
</dbReference>
<organism evidence="2 3">
    <name type="scientific">Peteryoungia aggregata LMG 23059</name>
    <dbReference type="NCBI Taxonomy" id="1368425"/>
    <lineage>
        <taxon>Bacteria</taxon>
        <taxon>Pseudomonadati</taxon>
        <taxon>Pseudomonadota</taxon>
        <taxon>Alphaproteobacteria</taxon>
        <taxon>Hyphomicrobiales</taxon>
        <taxon>Rhizobiaceae</taxon>
        <taxon>Peteryoungia</taxon>
    </lineage>
</organism>
<protein>
    <submittedName>
        <fullName evidence="2">Ferredoxin</fullName>
    </submittedName>
</protein>
<proteinExistence type="predicted"/>
<dbReference type="Proteomes" id="UP001238496">
    <property type="component" value="Unassembled WGS sequence"/>
</dbReference>
<dbReference type="InterPro" id="IPR017896">
    <property type="entry name" value="4Fe4S_Fe-S-bd"/>
</dbReference>
<dbReference type="PROSITE" id="PS51379">
    <property type="entry name" value="4FE4S_FER_2"/>
    <property type="match status" value="1"/>
</dbReference>
<name>A0ABU0GCD7_9HYPH</name>
<keyword evidence="3" id="KW-1185">Reference proteome</keyword>
<comment type="caution">
    <text evidence="2">The sequence shown here is derived from an EMBL/GenBank/DDBJ whole genome shotgun (WGS) entry which is preliminary data.</text>
</comment>
<accession>A0ABU0GCD7</accession>
<sequence length="233" mass="25006">MSGPSDVLGRLDAALAASGLSCRGVVRFDGHDRAPSLADGRPASAVVLIGVVGGAMWPVFDAWRATQVDGGGSDPLDRWSKIVIDGVAKEIGAAACYPSEAPYQPFQRWAMKAEGLKPSPLGILIHPRFGLWHSYRGALLFRDWDDEIAAPVAFTHPCDRCLEKPCLSSCPVDAIKPSGFDVVGCRQHLAGPVGQRGCMISGCLARNACPVGTEYRYPPEQLRFHMQALKLPP</sequence>
<evidence type="ECO:0000313" key="2">
    <source>
        <dbReference type="EMBL" id="MDQ0423016.1"/>
    </source>
</evidence>
<evidence type="ECO:0000259" key="1">
    <source>
        <dbReference type="PROSITE" id="PS51379"/>
    </source>
</evidence>
<reference evidence="2 3" key="1">
    <citation type="submission" date="2023-07" db="EMBL/GenBank/DDBJ databases">
        <title>Genomic Encyclopedia of Type Strains, Phase IV (KMG-IV): sequencing the most valuable type-strain genomes for metagenomic binning, comparative biology and taxonomic classification.</title>
        <authorList>
            <person name="Goeker M."/>
        </authorList>
    </citation>
    <scope>NUCLEOTIDE SEQUENCE [LARGE SCALE GENOMIC DNA]</scope>
    <source>
        <strain evidence="2 3">DSM 1111</strain>
    </source>
</reference>
<gene>
    <name evidence="2" type="ORF">J2045_004066</name>
</gene>
<dbReference type="EMBL" id="JAUSUW010000015">
    <property type="protein sequence ID" value="MDQ0423016.1"/>
    <property type="molecule type" value="Genomic_DNA"/>
</dbReference>
<feature type="domain" description="4Fe-4S ferredoxin-type" evidence="1">
    <location>
        <begin position="149"/>
        <end position="180"/>
    </location>
</feature>
<evidence type="ECO:0000313" key="3">
    <source>
        <dbReference type="Proteomes" id="UP001238496"/>
    </source>
</evidence>